<comment type="cofactor">
    <cofactor evidence="6">
        <name>Zn(2+)</name>
        <dbReference type="ChEBI" id="CHEBI:29105"/>
    </cofactor>
    <text evidence="6">Binds 1 zinc ion per subunit.</text>
</comment>
<evidence type="ECO:0000259" key="8">
    <source>
        <dbReference type="PROSITE" id="PS50106"/>
    </source>
</evidence>
<proteinExistence type="inferred from homology"/>
<evidence type="ECO:0000313" key="10">
    <source>
        <dbReference type="Proteomes" id="UP000245916"/>
    </source>
</evidence>
<evidence type="ECO:0000256" key="4">
    <source>
        <dbReference type="ARBA" id="ARBA00022833"/>
    </source>
</evidence>
<keyword evidence="3 6" id="KW-0378">Hydrolase</keyword>
<dbReference type="OrthoDB" id="7338723at2"/>
<keyword evidence="2" id="KW-0479">Metal-binding</keyword>
<dbReference type="GO" id="GO:0004222">
    <property type="term" value="F:metalloendopeptidase activity"/>
    <property type="evidence" value="ECO:0007669"/>
    <property type="project" value="InterPro"/>
</dbReference>
<keyword evidence="4 6" id="KW-0862">Zinc</keyword>
<dbReference type="PANTHER" id="PTHR22726:SF1">
    <property type="entry name" value="METALLOENDOPEPTIDASE OMA1, MITOCHONDRIAL"/>
    <property type="match status" value="1"/>
</dbReference>
<dbReference type="GO" id="GO:0046872">
    <property type="term" value="F:metal ion binding"/>
    <property type="evidence" value="ECO:0007669"/>
    <property type="project" value="UniProtKB-KW"/>
</dbReference>
<feature type="chain" id="PRO_5015445136" description="PDZ domain-containing protein" evidence="7">
    <location>
        <begin position="22"/>
        <end position="344"/>
    </location>
</feature>
<name>A0A2U2J227_9SPHN</name>
<keyword evidence="1 6" id="KW-0645">Protease</keyword>
<reference evidence="9 10" key="1">
    <citation type="submission" date="2018-05" db="EMBL/GenBank/DDBJ databases">
        <title>Genome of Sphingosinicella humi QZX222.</title>
        <authorList>
            <person name="Qiao Z."/>
            <person name="Wang G."/>
        </authorList>
    </citation>
    <scope>NUCLEOTIDE SEQUENCE [LARGE SCALE GENOMIC DNA]</scope>
    <source>
        <strain evidence="9 10">QZX222</strain>
    </source>
</reference>
<dbReference type="Proteomes" id="UP000245916">
    <property type="component" value="Unassembled WGS sequence"/>
</dbReference>
<dbReference type="SUPFAM" id="SSF50156">
    <property type="entry name" value="PDZ domain-like"/>
    <property type="match status" value="1"/>
</dbReference>
<dbReference type="PANTHER" id="PTHR22726">
    <property type="entry name" value="METALLOENDOPEPTIDASE OMA1"/>
    <property type="match status" value="1"/>
</dbReference>
<dbReference type="EMBL" id="QFFF01000001">
    <property type="protein sequence ID" value="PWG02362.1"/>
    <property type="molecule type" value="Genomic_DNA"/>
</dbReference>
<dbReference type="Pfam" id="PF17820">
    <property type="entry name" value="PDZ_6"/>
    <property type="match status" value="1"/>
</dbReference>
<keyword evidence="5 6" id="KW-0482">Metalloprotease</keyword>
<dbReference type="InterPro" id="IPR041489">
    <property type="entry name" value="PDZ_6"/>
</dbReference>
<organism evidence="9 10">
    <name type="scientific">Allosphingosinicella humi</name>
    <dbReference type="NCBI Taxonomy" id="2068657"/>
    <lineage>
        <taxon>Bacteria</taxon>
        <taxon>Pseudomonadati</taxon>
        <taxon>Pseudomonadota</taxon>
        <taxon>Alphaproteobacteria</taxon>
        <taxon>Sphingomonadales</taxon>
        <taxon>Sphingomonadaceae</taxon>
        <taxon>Allosphingosinicella</taxon>
    </lineage>
</organism>
<dbReference type="Gene3D" id="3.30.2010.10">
    <property type="entry name" value="Metalloproteases ('zincins'), catalytic domain"/>
    <property type="match status" value="1"/>
</dbReference>
<accession>A0A2U2J227</accession>
<feature type="domain" description="PDZ" evidence="8">
    <location>
        <begin position="98"/>
        <end position="160"/>
    </location>
</feature>
<evidence type="ECO:0000256" key="1">
    <source>
        <dbReference type="ARBA" id="ARBA00022670"/>
    </source>
</evidence>
<dbReference type="RefSeq" id="WP_109270502.1">
    <property type="nucleotide sequence ID" value="NZ_QFFF01000001.1"/>
</dbReference>
<gene>
    <name evidence="9" type="ORF">DF286_05410</name>
</gene>
<dbReference type="InterPro" id="IPR001478">
    <property type="entry name" value="PDZ"/>
</dbReference>
<keyword evidence="7" id="KW-0732">Signal</keyword>
<evidence type="ECO:0000256" key="7">
    <source>
        <dbReference type="SAM" id="SignalP"/>
    </source>
</evidence>
<evidence type="ECO:0000256" key="5">
    <source>
        <dbReference type="ARBA" id="ARBA00023049"/>
    </source>
</evidence>
<dbReference type="InterPro" id="IPR001915">
    <property type="entry name" value="Peptidase_M48"/>
</dbReference>
<dbReference type="GO" id="GO:0051603">
    <property type="term" value="P:proteolysis involved in protein catabolic process"/>
    <property type="evidence" value="ECO:0007669"/>
    <property type="project" value="TreeGrafter"/>
</dbReference>
<sequence length="344" mass="36935">MTLPLLLLIAAGAATPQSVPAAASPRSEAETAAGSPSFLREADYRVAKIGYRIGLAGREFCPEPYPLTGMSLHHLAEYGAADRAKAAELYGLDRGPGVLAVVENSPAAHAGLIAGDVLLAVNGRAFPSPVEMARGRDNEEARPAIEASEAMLEAELESGPASLTLLRGEQEVSVRLEALAGCPARVRLARSSQVNAFANRGYAIMTTALLDFLESDDELAVVLGHEIAHTILRHPAELEALGVPQGGPLRSFGKNASRVRKTEEEADRLGIRLTWAAGYDVTAAIPYWRRYYGKYDRLPQLFRTHPSLGARERLIRDVIAELDGADSDLGTQRPELGEGALRQR</sequence>
<evidence type="ECO:0000256" key="6">
    <source>
        <dbReference type="RuleBase" id="RU003983"/>
    </source>
</evidence>
<keyword evidence="10" id="KW-1185">Reference proteome</keyword>
<comment type="similarity">
    <text evidence="6">Belongs to the peptidase M48 family.</text>
</comment>
<evidence type="ECO:0000256" key="3">
    <source>
        <dbReference type="ARBA" id="ARBA00022801"/>
    </source>
</evidence>
<evidence type="ECO:0000256" key="2">
    <source>
        <dbReference type="ARBA" id="ARBA00022723"/>
    </source>
</evidence>
<comment type="caution">
    <text evidence="9">The sequence shown here is derived from an EMBL/GenBank/DDBJ whole genome shotgun (WGS) entry which is preliminary data.</text>
</comment>
<protein>
    <recommendedName>
        <fullName evidence="8">PDZ domain-containing protein</fullName>
    </recommendedName>
</protein>
<dbReference type="Gene3D" id="2.30.42.10">
    <property type="match status" value="1"/>
</dbReference>
<dbReference type="AlphaFoldDB" id="A0A2U2J227"/>
<dbReference type="PROSITE" id="PS50106">
    <property type="entry name" value="PDZ"/>
    <property type="match status" value="1"/>
</dbReference>
<evidence type="ECO:0000313" key="9">
    <source>
        <dbReference type="EMBL" id="PWG02362.1"/>
    </source>
</evidence>
<dbReference type="GO" id="GO:0016020">
    <property type="term" value="C:membrane"/>
    <property type="evidence" value="ECO:0007669"/>
    <property type="project" value="TreeGrafter"/>
</dbReference>
<dbReference type="InterPro" id="IPR036034">
    <property type="entry name" value="PDZ_sf"/>
</dbReference>
<feature type="signal peptide" evidence="7">
    <location>
        <begin position="1"/>
        <end position="21"/>
    </location>
</feature>
<dbReference type="InterPro" id="IPR051156">
    <property type="entry name" value="Mito/Outer_Membr_Metalloprot"/>
</dbReference>
<dbReference type="Pfam" id="PF01435">
    <property type="entry name" value="Peptidase_M48"/>
    <property type="match status" value="2"/>
</dbReference>